<accession>A0A1H9FV03</accession>
<evidence type="ECO:0000313" key="2">
    <source>
        <dbReference type="EMBL" id="SEQ41363.1"/>
    </source>
</evidence>
<dbReference type="GO" id="GO:0005886">
    <property type="term" value="C:plasma membrane"/>
    <property type="evidence" value="ECO:0007669"/>
    <property type="project" value="UniProtKB-SubCell"/>
</dbReference>
<dbReference type="Pfam" id="PF02592">
    <property type="entry name" value="Vut_1"/>
    <property type="match status" value="1"/>
</dbReference>
<dbReference type="RefSeq" id="WP_091773454.1">
    <property type="nucleotide sequence ID" value="NZ_CAESCL010000033.1"/>
</dbReference>
<dbReference type="PANTHER" id="PTHR34300">
    <property type="entry name" value="QUEUOSINE PRECURSOR TRANSPORTER-RELATED"/>
    <property type="match status" value="1"/>
</dbReference>
<dbReference type="InterPro" id="IPR003744">
    <property type="entry name" value="YhhQ"/>
</dbReference>
<name>A0A1H9FV03_9BACI</name>
<sequence length="215" mass="23984">MTNKDQKLILLNVIFASALVVANVIAGKIVMLGENFTIPAAVVVYAVTFLITDIIHENYGREQAKQTIIFGFIAQIFASIMIFLGQLLPVAPFAQESQQAYETLLGQNARFVIASLAAYLTSQYLDVLIFSKLKKMTNTKYKWLRNNVSTASSQLIDTTVFITIAFIGSVPNLWMMILSQYVIKLGIAALDTPIFYWLTRKQKQTTVDQSIKATS</sequence>
<comment type="function">
    <text evidence="1">Involved in the import of queuosine (Q) precursors, required for Q precursor salvage.</text>
</comment>
<reference evidence="2 3" key="1">
    <citation type="submission" date="2016-10" db="EMBL/GenBank/DDBJ databases">
        <authorList>
            <person name="de Groot N.N."/>
        </authorList>
    </citation>
    <scope>NUCLEOTIDE SEQUENCE [LARGE SCALE GENOMIC DNA]</scope>
    <source>
        <strain evidence="2 3">DSM 21633</strain>
    </source>
</reference>
<keyword evidence="1" id="KW-0812">Transmembrane</keyword>
<organism evidence="2 3">
    <name type="scientific">Piscibacillus halophilus</name>
    <dbReference type="NCBI Taxonomy" id="571933"/>
    <lineage>
        <taxon>Bacteria</taxon>
        <taxon>Bacillati</taxon>
        <taxon>Bacillota</taxon>
        <taxon>Bacilli</taxon>
        <taxon>Bacillales</taxon>
        <taxon>Bacillaceae</taxon>
        <taxon>Piscibacillus</taxon>
    </lineage>
</organism>
<dbReference type="HAMAP" id="MF_02088">
    <property type="entry name" value="Q_prec_transport"/>
    <property type="match status" value="1"/>
</dbReference>
<dbReference type="EMBL" id="FOES01000013">
    <property type="protein sequence ID" value="SEQ41363.1"/>
    <property type="molecule type" value="Genomic_DNA"/>
</dbReference>
<dbReference type="PANTHER" id="PTHR34300:SF2">
    <property type="entry name" value="QUEUOSINE PRECURSOR TRANSPORTER-RELATED"/>
    <property type="match status" value="1"/>
</dbReference>
<dbReference type="AlphaFoldDB" id="A0A1H9FV03"/>
<proteinExistence type="inferred from homology"/>
<feature type="transmembrane region" description="Helical" evidence="1">
    <location>
        <begin position="154"/>
        <end position="175"/>
    </location>
</feature>
<evidence type="ECO:0000256" key="1">
    <source>
        <dbReference type="HAMAP-Rule" id="MF_02088"/>
    </source>
</evidence>
<evidence type="ECO:0000313" key="3">
    <source>
        <dbReference type="Proteomes" id="UP000199427"/>
    </source>
</evidence>
<feature type="transmembrane region" description="Helical" evidence="1">
    <location>
        <begin position="181"/>
        <end position="199"/>
    </location>
</feature>
<keyword evidence="1" id="KW-1003">Cell membrane</keyword>
<dbReference type="STRING" id="571933.SAMN05216362_11321"/>
<dbReference type="Proteomes" id="UP000199427">
    <property type="component" value="Unassembled WGS sequence"/>
</dbReference>
<comment type="subcellular location">
    <subcellularLocation>
        <location evidence="1">Cell membrane</location>
        <topology evidence="1">Multi-pass membrane protein</topology>
    </subcellularLocation>
</comment>
<dbReference type="NCBIfam" id="TIGR00697">
    <property type="entry name" value="queuosine precursor transporter"/>
    <property type="match status" value="1"/>
</dbReference>
<feature type="transmembrane region" description="Helical" evidence="1">
    <location>
        <begin position="36"/>
        <end position="55"/>
    </location>
</feature>
<feature type="transmembrane region" description="Helical" evidence="1">
    <location>
        <begin position="67"/>
        <end position="91"/>
    </location>
</feature>
<keyword evidence="3" id="KW-1185">Reference proteome</keyword>
<protein>
    <recommendedName>
        <fullName evidence="1">Probable queuosine precursor transporter</fullName>
        <shortName evidence="1">Q precursor transporter</shortName>
    </recommendedName>
</protein>
<keyword evidence="1" id="KW-0813">Transport</keyword>
<dbReference type="OrthoDB" id="9805479at2"/>
<dbReference type="GO" id="GO:0022857">
    <property type="term" value="F:transmembrane transporter activity"/>
    <property type="evidence" value="ECO:0007669"/>
    <property type="project" value="UniProtKB-UniRule"/>
</dbReference>
<keyword evidence="1" id="KW-0472">Membrane</keyword>
<gene>
    <name evidence="2" type="ORF">SAMN05216362_11321</name>
</gene>
<keyword evidence="1" id="KW-1133">Transmembrane helix</keyword>
<comment type="similarity">
    <text evidence="1">Belongs to the vitamin uptake transporter (VUT/ECF) (TC 2.A.88) family. Q precursor transporter subfamily.</text>
</comment>
<feature type="transmembrane region" description="Helical" evidence="1">
    <location>
        <begin position="111"/>
        <end position="133"/>
    </location>
</feature>